<dbReference type="Proteomes" id="UP000031668">
    <property type="component" value="Unassembled WGS sequence"/>
</dbReference>
<dbReference type="SMART" id="SM00181">
    <property type="entry name" value="EGF"/>
    <property type="match status" value="1"/>
</dbReference>
<keyword evidence="1" id="KW-0245">EGF-like domain</keyword>
<organism evidence="3 4">
    <name type="scientific">Thelohanellus kitauei</name>
    <name type="common">Myxosporean</name>
    <dbReference type="NCBI Taxonomy" id="669202"/>
    <lineage>
        <taxon>Eukaryota</taxon>
        <taxon>Metazoa</taxon>
        <taxon>Cnidaria</taxon>
        <taxon>Myxozoa</taxon>
        <taxon>Myxosporea</taxon>
        <taxon>Bivalvulida</taxon>
        <taxon>Platysporina</taxon>
        <taxon>Myxobolidae</taxon>
        <taxon>Thelohanellus</taxon>
    </lineage>
</organism>
<protein>
    <recommendedName>
        <fullName evidence="2">EGF-like domain-containing protein</fullName>
    </recommendedName>
</protein>
<dbReference type="EMBL" id="JWZT01003532">
    <property type="protein sequence ID" value="KII66411.1"/>
    <property type="molecule type" value="Genomic_DNA"/>
</dbReference>
<sequence>MKDPSSIECQREIYEQTCKNGSDNATNCTSSFRCSRNENPCQNDALCIKVNRNKTYCVCPEFFRGPTCDDIYCDAPCDTRYGHCAINNKCQCTAKHKKGLYCNETVCPLNEKVCQNGGNVDSRTRHVSRC</sequence>
<dbReference type="OrthoDB" id="430340at2759"/>
<keyword evidence="4" id="KW-1185">Reference proteome</keyword>
<dbReference type="PROSITE" id="PS50026">
    <property type="entry name" value="EGF_3"/>
    <property type="match status" value="1"/>
</dbReference>
<dbReference type="Gene3D" id="2.10.25.10">
    <property type="entry name" value="Laminin"/>
    <property type="match status" value="1"/>
</dbReference>
<dbReference type="AlphaFoldDB" id="A0A0C2MGW2"/>
<evidence type="ECO:0000256" key="1">
    <source>
        <dbReference type="PROSITE-ProRule" id="PRU00076"/>
    </source>
</evidence>
<reference evidence="3 4" key="1">
    <citation type="journal article" date="2014" name="Genome Biol. Evol.">
        <title>The genome of the myxosporean Thelohanellus kitauei shows adaptations to nutrient acquisition within its fish host.</title>
        <authorList>
            <person name="Yang Y."/>
            <person name="Xiong J."/>
            <person name="Zhou Z."/>
            <person name="Huo F."/>
            <person name="Miao W."/>
            <person name="Ran C."/>
            <person name="Liu Y."/>
            <person name="Zhang J."/>
            <person name="Feng J."/>
            <person name="Wang M."/>
            <person name="Wang M."/>
            <person name="Wang L."/>
            <person name="Yao B."/>
        </authorList>
    </citation>
    <scope>NUCLEOTIDE SEQUENCE [LARGE SCALE GENOMIC DNA]</scope>
    <source>
        <strain evidence="3">Wuqing</strain>
    </source>
</reference>
<comment type="caution">
    <text evidence="3">The sequence shown here is derived from an EMBL/GenBank/DDBJ whole genome shotgun (WGS) entry which is preliminary data.</text>
</comment>
<dbReference type="SUPFAM" id="SSF57196">
    <property type="entry name" value="EGF/Laminin"/>
    <property type="match status" value="1"/>
</dbReference>
<evidence type="ECO:0000313" key="3">
    <source>
        <dbReference type="EMBL" id="KII66411.1"/>
    </source>
</evidence>
<comment type="caution">
    <text evidence="1">Lacks conserved residue(s) required for the propagation of feature annotation.</text>
</comment>
<dbReference type="InterPro" id="IPR000742">
    <property type="entry name" value="EGF"/>
</dbReference>
<keyword evidence="1" id="KW-1015">Disulfide bond</keyword>
<proteinExistence type="predicted"/>
<feature type="domain" description="EGF-like" evidence="2">
    <location>
        <begin position="30"/>
        <end position="69"/>
    </location>
</feature>
<dbReference type="PROSITE" id="PS00022">
    <property type="entry name" value="EGF_1"/>
    <property type="match status" value="1"/>
</dbReference>
<evidence type="ECO:0000259" key="2">
    <source>
        <dbReference type="PROSITE" id="PS50026"/>
    </source>
</evidence>
<name>A0A0C2MGW2_THEKT</name>
<evidence type="ECO:0000313" key="4">
    <source>
        <dbReference type="Proteomes" id="UP000031668"/>
    </source>
</evidence>
<feature type="disulfide bond" evidence="1">
    <location>
        <begin position="59"/>
        <end position="68"/>
    </location>
</feature>
<gene>
    <name evidence="3" type="ORF">RF11_02055</name>
</gene>
<accession>A0A0C2MGW2</accession>